<sequence length="266" mass="29092">MSDHRYDSFVAIGDSFTEGMSDTHPAGGYRGWADLLATRLAETRPRLRYANLAIRGKVVGQIAEDQVPSAASMRADLVSFAGGVNDLMRPRCDLDVVCAAVEGAVGRLVETSGTLILFQPIDPSRRMRGSARLVRRLRHLTALVCELGERHRAVVVDLASARVFDDPRLWADDRIHLNGEGHRRVAEAVGQAIGLPARFDWKAPLPPMRPATLAERRLADARWARGHLLPWIGRRLTGRSSGDGLTPKRPSLAPLDVDISGSGDSR</sequence>
<dbReference type="RefSeq" id="WP_345395177.1">
    <property type="nucleotide sequence ID" value="NZ_BAABLA010000023.1"/>
</dbReference>
<dbReference type="Gene3D" id="3.40.50.1110">
    <property type="entry name" value="SGNH hydrolase"/>
    <property type="match status" value="1"/>
</dbReference>
<name>A0ABW2C7D0_9PSEU</name>
<reference evidence="4" key="1">
    <citation type="journal article" date="2019" name="Int. J. Syst. Evol. Microbiol.">
        <title>The Global Catalogue of Microorganisms (GCM) 10K type strain sequencing project: providing services to taxonomists for standard genome sequencing and annotation.</title>
        <authorList>
            <consortium name="The Broad Institute Genomics Platform"/>
            <consortium name="The Broad Institute Genome Sequencing Center for Infectious Disease"/>
            <person name="Wu L."/>
            <person name="Ma J."/>
        </authorList>
    </citation>
    <scope>NUCLEOTIDE SEQUENCE [LARGE SCALE GENOMIC DNA]</scope>
    <source>
        <strain evidence="4">KCTC 32255</strain>
    </source>
</reference>
<dbReference type="EMBL" id="JBHSXX010000001">
    <property type="protein sequence ID" value="MFC6870407.1"/>
    <property type="molecule type" value="Genomic_DNA"/>
</dbReference>
<dbReference type="Proteomes" id="UP001596337">
    <property type="component" value="Unassembled WGS sequence"/>
</dbReference>
<evidence type="ECO:0000313" key="3">
    <source>
        <dbReference type="EMBL" id="MFC6870407.1"/>
    </source>
</evidence>
<protein>
    <submittedName>
        <fullName evidence="3">SGNH/GDSL hydrolase family protein</fullName>
        <ecNumber evidence="3">3.1.-.-</ecNumber>
    </submittedName>
</protein>
<dbReference type="PANTHER" id="PTHR43784:SF2">
    <property type="entry name" value="GDSL-LIKE LIPASE_ACYLHYDROLASE, PUTATIVE (AFU_ORTHOLOGUE AFUA_2G00820)-RELATED"/>
    <property type="match status" value="1"/>
</dbReference>
<comment type="caution">
    <text evidence="3">The sequence shown here is derived from an EMBL/GenBank/DDBJ whole genome shotgun (WGS) entry which is preliminary data.</text>
</comment>
<dbReference type="InterPro" id="IPR053140">
    <property type="entry name" value="GDSL_Rv0518-like"/>
</dbReference>
<accession>A0ABW2C7D0</accession>
<organism evidence="3 4">
    <name type="scientific">Haloechinothrix salitolerans</name>
    <dbReference type="NCBI Taxonomy" id="926830"/>
    <lineage>
        <taxon>Bacteria</taxon>
        <taxon>Bacillati</taxon>
        <taxon>Actinomycetota</taxon>
        <taxon>Actinomycetes</taxon>
        <taxon>Pseudonocardiales</taxon>
        <taxon>Pseudonocardiaceae</taxon>
        <taxon>Haloechinothrix</taxon>
    </lineage>
</organism>
<dbReference type="CDD" id="cd01832">
    <property type="entry name" value="SGNH_hydrolase_like_1"/>
    <property type="match status" value="1"/>
</dbReference>
<evidence type="ECO:0000256" key="1">
    <source>
        <dbReference type="SAM" id="MobiDB-lite"/>
    </source>
</evidence>
<dbReference type="SUPFAM" id="SSF52266">
    <property type="entry name" value="SGNH hydrolase"/>
    <property type="match status" value="1"/>
</dbReference>
<keyword evidence="3" id="KW-0378">Hydrolase</keyword>
<dbReference type="GO" id="GO:0016787">
    <property type="term" value="F:hydrolase activity"/>
    <property type="evidence" value="ECO:0007669"/>
    <property type="project" value="UniProtKB-KW"/>
</dbReference>
<gene>
    <name evidence="3" type="ORF">ACFQGD_25045</name>
</gene>
<feature type="domain" description="SGNH hydrolase-type esterase" evidence="2">
    <location>
        <begin position="11"/>
        <end position="184"/>
    </location>
</feature>
<dbReference type="PANTHER" id="PTHR43784">
    <property type="entry name" value="GDSL-LIKE LIPASE/ACYLHYDROLASE, PUTATIVE (AFU_ORTHOLOGUE AFUA_2G00820)-RELATED"/>
    <property type="match status" value="1"/>
</dbReference>
<dbReference type="Pfam" id="PF13472">
    <property type="entry name" value="Lipase_GDSL_2"/>
    <property type="match status" value="1"/>
</dbReference>
<proteinExistence type="predicted"/>
<evidence type="ECO:0000313" key="4">
    <source>
        <dbReference type="Proteomes" id="UP001596337"/>
    </source>
</evidence>
<feature type="region of interest" description="Disordered" evidence="1">
    <location>
        <begin position="240"/>
        <end position="266"/>
    </location>
</feature>
<evidence type="ECO:0000259" key="2">
    <source>
        <dbReference type="Pfam" id="PF13472"/>
    </source>
</evidence>
<dbReference type="EC" id="3.1.-.-" evidence="3"/>
<keyword evidence="4" id="KW-1185">Reference proteome</keyword>
<dbReference type="InterPro" id="IPR036514">
    <property type="entry name" value="SGNH_hydro_sf"/>
</dbReference>
<dbReference type="InterPro" id="IPR013830">
    <property type="entry name" value="SGNH_hydro"/>
</dbReference>